<dbReference type="InterPro" id="IPR027417">
    <property type="entry name" value="P-loop_NTPase"/>
</dbReference>
<name>A0ABS9L8K0_9MICC</name>
<dbReference type="EMBL" id="JAKLTQ010000010">
    <property type="protein sequence ID" value="MCG2622990.1"/>
    <property type="molecule type" value="Genomic_DNA"/>
</dbReference>
<accession>A0ABS9L8K0</accession>
<feature type="domain" description="AAA+ ATPase" evidence="2">
    <location>
        <begin position="48"/>
        <end position="332"/>
    </location>
</feature>
<keyword evidence="3" id="KW-0067">ATP-binding</keyword>
<feature type="region of interest" description="Disordered" evidence="1">
    <location>
        <begin position="1"/>
        <end position="21"/>
    </location>
</feature>
<dbReference type="InterPro" id="IPR003959">
    <property type="entry name" value="ATPase_AAA_core"/>
</dbReference>
<organism evidence="3 4">
    <name type="scientific">Arthrobacter hankyongi</name>
    <dbReference type="NCBI Taxonomy" id="2904801"/>
    <lineage>
        <taxon>Bacteria</taxon>
        <taxon>Bacillati</taxon>
        <taxon>Actinomycetota</taxon>
        <taxon>Actinomycetes</taxon>
        <taxon>Micrococcales</taxon>
        <taxon>Micrococcaceae</taxon>
        <taxon>Arthrobacter</taxon>
    </lineage>
</organism>
<dbReference type="InterPro" id="IPR051396">
    <property type="entry name" value="Bact_Antivir_Def_Nuclease"/>
</dbReference>
<evidence type="ECO:0000313" key="3">
    <source>
        <dbReference type="EMBL" id="MCG2622990.1"/>
    </source>
</evidence>
<dbReference type="SUPFAM" id="SSF52540">
    <property type="entry name" value="P-loop containing nucleoside triphosphate hydrolases"/>
    <property type="match status" value="1"/>
</dbReference>
<dbReference type="Pfam" id="PF13304">
    <property type="entry name" value="AAA_21"/>
    <property type="match status" value="1"/>
</dbReference>
<dbReference type="InterPro" id="IPR003593">
    <property type="entry name" value="AAA+_ATPase"/>
</dbReference>
<comment type="caution">
    <text evidence="3">The sequence shown here is derived from an EMBL/GenBank/DDBJ whole genome shotgun (WGS) entry which is preliminary data.</text>
</comment>
<evidence type="ECO:0000259" key="2">
    <source>
        <dbReference type="SMART" id="SM00382"/>
    </source>
</evidence>
<protein>
    <submittedName>
        <fullName evidence="3">ATP-binding protein</fullName>
    </submittedName>
</protein>
<dbReference type="Gene3D" id="3.40.50.300">
    <property type="entry name" value="P-loop containing nucleotide triphosphate hydrolases"/>
    <property type="match status" value="1"/>
</dbReference>
<dbReference type="CDD" id="cd00267">
    <property type="entry name" value="ABC_ATPase"/>
    <property type="match status" value="1"/>
</dbReference>
<keyword evidence="3" id="KW-0547">Nucleotide-binding</keyword>
<sequence length="614" mass="67200">MTTDSSIDQTAPWDPHLPPYLRGGDPEAFGVRVASVAFEGGESIKLPEVGVTAVVGGNNVGKSTLLKQVKSLLEHGGEQGFPFLVQGIELNRRGTSSDMIAWLGRHGSYQVQNQSAVQFMRHSEAPQNVEMLSNAHDGHYGQHSLAYAYPLLGRFSDAQDRLYWTEPTQRRSDFSAPPTHPVHVLEDDPDALGRIQRHARDIFNQELTLDRLSGSSMLRVGTPGIEAPPVDQVTHEYRNALASLPPLNEQGDGVRNALGILMPLVTPYQIILIDEPEAFLHPPQARFLGQALSEMALEYQVQIILATHDRNLLAGLLDAPETDVSVVLLNRNKNQTQVRQLPAESVRELWEDPALKYTNMLDGLFHRLVVIAENERDCQFYAAALEAAYEDGKANVSPYDVLFVPSSGKAAIARLAGHLKKLGVNVVVSPDLDVLNDQRVIKALVAALGGDWDKIEKVYNAAIGEFVGPRTPRKNRDVLNAIQAVLGAAPDGPFTGESKRAVNAMLSVQSPWTALKDYGTAAFKSGAAAAEQLLQWLDDLGICCVRVGELEGFGREIQRRKGLDWLTDALTAQTHKKAAVQEHVARLVATREPQTTETRAEAGTEDFIPSEQQG</sequence>
<dbReference type="PANTHER" id="PTHR43581:SF4">
    <property type="entry name" value="ATP_GTP PHOSPHATASE"/>
    <property type="match status" value="1"/>
</dbReference>
<feature type="region of interest" description="Disordered" evidence="1">
    <location>
        <begin position="592"/>
        <end position="614"/>
    </location>
</feature>
<reference evidence="3" key="1">
    <citation type="submission" date="2022-01" db="EMBL/GenBank/DDBJ databases">
        <authorList>
            <person name="Jo J.-H."/>
            <person name="Im W.-T."/>
        </authorList>
    </citation>
    <scope>NUCLEOTIDE SEQUENCE</scope>
    <source>
        <strain evidence="3">I2-34</strain>
    </source>
</reference>
<dbReference type="RefSeq" id="WP_237821853.1">
    <property type="nucleotide sequence ID" value="NZ_JAKLTQ010000010.1"/>
</dbReference>
<dbReference type="Proteomes" id="UP001165368">
    <property type="component" value="Unassembled WGS sequence"/>
</dbReference>
<dbReference type="GO" id="GO:0005524">
    <property type="term" value="F:ATP binding"/>
    <property type="evidence" value="ECO:0007669"/>
    <property type="project" value="UniProtKB-KW"/>
</dbReference>
<proteinExistence type="predicted"/>
<dbReference type="SMART" id="SM00382">
    <property type="entry name" value="AAA"/>
    <property type="match status" value="1"/>
</dbReference>
<evidence type="ECO:0000256" key="1">
    <source>
        <dbReference type="SAM" id="MobiDB-lite"/>
    </source>
</evidence>
<gene>
    <name evidence="3" type="ORF">LVY72_13895</name>
</gene>
<evidence type="ECO:0000313" key="4">
    <source>
        <dbReference type="Proteomes" id="UP001165368"/>
    </source>
</evidence>
<dbReference type="PANTHER" id="PTHR43581">
    <property type="entry name" value="ATP/GTP PHOSPHATASE"/>
    <property type="match status" value="1"/>
</dbReference>
<keyword evidence="4" id="KW-1185">Reference proteome</keyword>